<keyword evidence="1" id="KW-1185">Reference proteome</keyword>
<dbReference type="AlphaFoldDB" id="A0A915HR72"/>
<reference evidence="2" key="1">
    <citation type="submission" date="2022-11" db="UniProtKB">
        <authorList>
            <consortium name="WormBaseParasite"/>
        </authorList>
    </citation>
    <scope>IDENTIFICATION</scope>
</reference>
<dbReference type="Proteomes" id="UP000887565">
    <property type="component" value="Unplaced"/>
</dbReference>
<name>A0A915HR72_ROMCU</name>
<organism evidence="1 2">
    <name type="scientific">Romanomermis culicivorax</name>
    <name type="common">Nematode worm</name>
    <dbReference type="NCBI Taxonomy" id="13658"/>
    <lineage>
        <taxon>Eukaryota</taxon>
        <taxon>Metazoa</taxon>
        <taxon>Ecdysozoa</taxon>
        <taxon>Nematoda</taxon>
        <taxon>Enoplea</taxon>
        <taxon>Dorylaimia</taxon>
        <taxon>Mermithida</taxon>
        <taxon>Mermithoidea</taxon>
        <taxon>Mermithidae</taxon>
        <taxon>Romanomermis</taxon>
    </lineage>
</organism>
<dbReference type="WBParaSite" id="nRc.2.0.1.t03940-RA">
    <property type="protein sequence ID" value="nRc.2.0.1.t03940-RA"/>
    <property type="gene ID" value="nRc.2.0.1.g03940"/>
</dbReference>
<accession>A0A915HR72</accession>
<protein>
    <submittedName>
        <fullName evidence="2">Uncharacterized protein</fullName>
    </submittedName>
</protein>
<proteinExistence type="predicted"/>
<evidence type="ECO:0000313" key="2">
    <source>
        <dbReference type="WBParaSite" id="nRc.2.0.1.t03940-RA"/>
    </source>
</evidence>
<sequence>MYVEAYVQLIYKRFQIEFGHPVQSASRYIWPDGTVGHPVYNGTFNEIRIILHHQYTFYTPCIALHHSWSNETLGLRKHSVFLRKSFFAHFDHYDGQEVEEC</sequence>
<evidence type="ECO:0000313" key="1">
    <source>
        <dbReference type="Proteomes" id="UP000887565"/>
    </source>
</evidence>